<feature type="repeat" description="ANK" evidence="3">
    <location>
        <begin position="126"/>
        <end position="158"/>
    </location>
</feature>
<keyword evidence="1" id="KW-0677">Repeat</keyword>
<dbReference type="SMART" id="SM00248">
    <property type="entry name" value="ANK"/>
    <property type="match status" value="3"/>
</dbReference>
<proteinExistence type="predicted"/>
<evidence type="ECO:0000256" key="4">
    <source>
        <dbReference type="SAM" id="MobiDB-lite"/>
    </source>
</evidence>
<comment type="caution">
    <text evidence="5">The sequence shown here is derived from an EMBL/GenBank/DDBJ whole genome shotgun (WGS) entry which is preliminary data.</text>
</comment>
<dbReference type="Gene3D" id="1.25.40.20">
    <property type="entry name" value="Ankyrin repeat-containing domain"/>
    <property type="match status" value="1"/>
</dbReference>
<protein>
    <submittedName>
        <fullName evidence="5">Uncharacterized protein</fullName>
    </submittedName>
</protein>
<dbReference type="InterPro" id="IPR002110">
    <property type="entry name" value="Ankyrin_rpt"/>
</dbReference>
<dbReference type="Proteomes" id="UP001378592">
    <property type="component" value="Unassembled WGS sequence"/>
</dbReference>
<keyword evidence="2 3" id="KW-0040">ANK repeat</keyword>
<dbReference type="EMBL" id="JAZDUA010000237">
    <property type="protein sequence ID" value="KAK7863164.1"/>
    <property type="molecule type" value="Genomic_DNA"/>
</dbReference>
<dbReference type="Pfam" id="PF12796">
    <property type="entry name" value="Ank_2"/>
    <property type="match status" value="1"/>
</dbReference>
<organism evidence="5 6">
    <name type="scientific">Gryllus longicercus</name>
    <dbReference type="NCBI Taxonomy" id="2509291"/>
    <lineage>
        <taxon>Eukaryota</taxon>
        <taxon>Metazoa</taxon>
        <taxon>Ecdysozoa</taxon>
        <taxon>Arthropoda</taxon>
        <taxon>Hexapoda</taxon>
        <taxon>Insecta</taxon>
        <taxon>Pterygota</taxon>
        <taxon>Neoptera</taxon>
        <taxon>Polyneoptera</taxon>
        <taxon>Orthoptera</taxon>
        <taxon>Ensifera</taxon>
        <taxon>Gryllidea</taxon>
        <taxon>Grylloidea</taxon>
        <taxon>Gryllidae</taxon>
        <taxon>Gryllinae</taxon>
        <taxon>Gryllus</taxon>
    </lineage>
</organism>
<dbReference type="AlphaFoldDB" id="A0AAN9VE44"/>
<gene>
    <name evidence="5" type="ORF">R5R35_003416</name>
</gene>
<sequence>MALQPSAAGSHCMPPPSAPMWMPGRGSSDHFSDPTSRPGPAPQPARNGPAANGHPPASSLSPSSWSSFSLASSEETDGEGAGPGPFAVRGVSVLVKCMIAAAERGDLEQVKSCLAVGARIDAHDSHGNTALHVATSNNRARVVEYLLNAGDDANARDHRGVTPLHLAVASDPSGNLVRVLLDAGARPDIADDEGRTPLDLAAAGGDHVTLELLQNAEPDPCGGPLKRRGF</sequence>
<reference evidence="5 6" key="1">
    <citation type="submission" date="2024-03" db="EMBL/GenBank/DDBJ databases">
        <title>The genome assembly and annotation of the cricket Gryllus longicercus Weissman &amp; Gray.</title>
        <authorList>
            <person name="Szrajer S."/>
            <person name="Gray D."/>
            <person name="Ylla G."/>
        </authorList>
    </citation>
    <scope>NUCLEOTIDE SEQUENCE [LARGE SCALE GENOMIC DNA]</scope>
    <source>
        <strain evidence="5">DAG 2021-001</strain>
        <tissue evidence="5">Whole body minus gut</tissue>
    </source>
</reference>
<evidence type="ECO:0000313" key="5">
    <source>
        <dbReference type="EMBL" id="KAK7863164.1"/>
    </source>
</evidence>
<dbReference type="SUPFAM" id="SSF48403">
    <property type="entry name" value="Ankyrin repeat"/>
    <property type="match status" value="1"/>
</dbReference>
<name>A0AAN9VE44_9ORTH</name>
<dbReference type="PANTHER" id="PTHR24201">
    <property type="entry name" value="ANK_REP_REGION DOMAIN-CONTAINING PROTEIN"/>
    <property type="match status" value="1"/>
</dbReference>
<keyword evidence="6" id="KW-1185">Reference proteome</keyword>
<feature type="repeat" description="ANK" evidence="3">
    <location>
        <begin position="159"/>
        <end position="192"/>
    </location>
</feature>
<evidence type="ECO:0000313" key="6">
    <source>
        <dbReference type="Proteomes" id="UP001378592"/>
    </source>
</evidence>
<dbReference type="InterPro" id="IPR036770">
    <property type="entry name" value="Ankyrin_rpt-contain_sf"/>
</dbReference>
<feature type="compositionally biased region" description="Low complexity" evidence="4">
    <location>
        <begin position="55"/>
        <end position="73"/>
    </location>
</feature>
<accession>A0AAN9VE44</accession>
<dbReference type="InterPro" id="IPR050776">
    <property type="entry name" value="Ank_Repeat/CDKN_Inhibitor"/>
</dbReference>
<evidence type="ECO:0000256" key="3">
    <source>
        <dbReference type="PROSITE-ProRule" id="PRU00023"/>
    </source>
</evidence>
<feature type="region of interest" description="Disordered" evidence="4">
    <location>
        <begin position="1"/>
        <end position="84"/>
    </location>
</feature>
<dbReference type="PROSITE" id="PS50297">
    <property type="entry name" value="ANK_REP_REGION"/>
    <property type="match status" value="2"/>
</dbReference>
<evidence type="ECO:0000256" key="1">
    <source>
        <dbReference type="ARBA" id="ARBA00022737"/>
    </source>
</evidence>
<evidence type="ECO:0000256" key="2">
    <source>
        <dbReference type="ARBA" id="ARBA00023043"/>
    </source>
</evidence>
<dbReference type="PROSITE" id="PS50088">
    <property type="entry name" value="ANK_REPEAT"/>
    <property type="match status" value="2"/>
</dbReference>